<dbReference type="Proteomes" id="UP000053611">
    <property type="component" value="Unassembled WGS sequence"/>
</dbReference>
<dbReference type="SUPFAM" id="SSF51735">
    <property type="entry name" value="NAD(P)-binding Rossmann-fold domains"/>
    <property type="match status" value="1"/>
</dbReference>
<dbReference type="AlphaFoldDB" id="A0A0J0XG69"/>
<comment type="subcellular location">
    <subcellularLocation>
        <location evidence="1">Mitochondrion matrix</location>
    </subcellularLocation>
</comment>
<accession>A0A0J0XG69</accession>
<comment type="similarity">
    <text evidence="3">Belongs to the 3-hydroxyacyl-CoA dehydrogenase family.</text>
</comment>
<dbReference type="Gene3D" id="1.10.1040.10">
    <property type="entry name" value="N-(1-d-carboxylethyl)-l-norvaline Dehydrogenase, domain 2"/>
    <property type="match status" value="1"/>
</dbReference>
<feature type="binding site" evidence="11">
    <location>
        <position position="115"/>
    </location>
    <ligand>
        <name>NAD(+)</name>
        <dbReference type="ChEBI" id="CHEBI:57540"/>
    </ligand>
</feature>
<dbReference type="InterPro" id="IPR006108">
    <property type="entry name" value="3HC_DH_C"/>
</dbReference>
<dbReference type="Gene3D" id="3.40.50.720">
    <property type="entry name" value="NAD(P)-binding Rossmann-like Domain"/>
    <property type="match status" value="1"/>
</dbReference>
<keyword evidence="8" id="KW-0496">Mitochondrion</keyword>
<dbReference type="PANTHER" id="PTHR43561">
    <property type="match status" value="1"/>
</dbReference>
<evidence type="ECO:0000256" key="1">
    <source>
        <dbReference type="ARBA" id="ARBA00004305"/>
    </source>
</evidence>
<feature type="binding site" evidence="11">
    <location>
        <position position="53"/>
    </location>
    <ligand>
        <name>NAD(+)</name>
        <dbReference type="ChEBI" id="CHEBI:57540"/>
    </ligand>
</feature>
<evidence type="ECO:0000256" key="7">
    <source>
        <dbReference type="ARBA" id="ARBA00023098"/>
    </source>
</evidence>
<dbReference type="InterPro" id="IPR006176">
    <property type="entry name" value="3-OHacyl-CoA_DH_NAD-bd"/>
</dbReference>
<evidence type="ECO:0000256" key="5">
    <source>
        <dbReference type="ARBA" id="ARBA00023002"/>
    </source>
</evidence>
<dbReference type="FunFam" id="3.40.50.720:FF:000009">
    <property type="entry name" value="Fatty oxidation complex, alpha subunit"/>
    <property type="match status" value="1"/>
</dbReference>
<feature type="binding site" evidence="11">
    <location>
        <position position="142"/>
    </location>
    <ligand>
        <name>NAD(+)</name>
        <dbReference type="ChEBI" id="CHEBI:57540"/>
    </ligand>
</feature>
<dbReference type="EMBL" id="KQ087243">
    <property type="protein sequence ID" value="KLT40057.1"/>
    <property type="molecule type" value="Genomic_DNA"/>
</dbReference>
<dbReference type="STRING" id="879819.A0A0J0XG69"/>
<dbReference type="InterPro" id="IPR013328">
    <property type="entry name" value="6PGD_dom2"/>
</dbReference>
<evidence type="ECO:0000256" key="3">
    <source>
        <dbReference type="ARBA" id="ARBA00009463"/>
    </source>
</evidence>
<sequence length="324" mass="35334">MSTAAERLASVARHLAKGPGGGVKIIVVFGAGLMGAGIVQVAAQAGYTVHMVDVNDKAIDNGIDIIKKSAARVAKRVAPERVDEFVTYVLSNIKTFTDRKQAVEGADLVIEAIIENLQIKRELFDFLDKNTKPECILSSNTSSLLISDIVENLPPQRQSVCCGLHYFNPVPAMKLVEVVRTEQTSDETVNIVYDVNKKMGKVAVLAKDKPGFIVNRLLAAYNREAFKMVERGDATVEDVDTAMKLGAGYPMGPFELADYVGLDLSLLIAKGWIEYGKRGLVPDYLVGESKLVRSMVEQGRTGRKSGRGFYEVSVYGCRSLVKLT</sequence>
<dbReference type="Pfam" id="PF00725">
    <property type="entry name" value="3HCDH"/>
    <property type="match status" value="1"/>
</dbReference>
<evidence type="ECO:0000256" key="2">
    <source>
        <dbReference type="ARBA" id="ARBA00005005"/>
    </source>
</evidence>
<evidence type="ECO:0000256" key="8">
    <source>
        <dbReference type="ARBA" id="ARBA00023128"/>
    </source>
</evidence>
<feature type="binding site" evidence="11">
    <location>
        <position position="304"/>
    </location>
    <ligand>
        <name>NAD(+)</name>
        <dbReference type="ChEBI" id="CHEBI:57540"/>
    </ligand>
</feature>
<reference evidence="14 15" key="1">
    <citation type="submission" date="2015-03" db="EMBL/GenBank/DDBJ databases">
        <title>Genomics and transcriptomics of the oil-accumulating basidiomycete yeast T. oleaginosus allow insights into substrate utilization and the diverse evolutionary trajectories of mating systems in fungi.</title>
        <authorList>
            <consortium name="DOE Joint Genome Institute"/>
            <person name="Kourist R."/>
            <person name="Kracht O."/>
            <person name="Bracharz F."/>
            <person name="Lipzen A."/>
            <person name="Nolan M."/>
            <person name="Ohm R."/>
            <person name="Grigoriev I."/>
            <person name="Sun S."/>
            <person name="Heitman J."/>
            <person name="Bruck T."/>
            <person name="Nowrousian M."/>
        </authorList>
    </citation>
    <scope>NUCLEOTIDE SEQUENCE [LARGE SCALE GENOMIC DNA]</scope>
    <source>
        <strain evidence="14 15">IBC0246</strain>
    </source>
</reference>
<name>A0A0J0XG69_9TREE</name>
<dbReference type="GO" id="GO:0070403">
    <property type="term" value="F:NAD+ binding"/>
    <property type="evidence" value="ECO:0007669"/>
    <property type="project" value="InterPro"/>
</dbReference>
<comment type="pathway">
    <text evidence="2">Lipid metabolism; fatty acid beta-oxidation.</text>
</comment>
<protein>
    <recommendedName>
        <fullName evidence="16">3-hydroxyacyl-CoA dehydrogenase</fullName>
    </recommendedName>
</protein>
<keyword evidence="7" id="KW-0443">Lipid metabolism</keyword>
<dbReference type="InterPro" id="IPR008927">
    <property type="entry name" value="6-PGluconate_DH-like_C_sf"/>
</dbReference>
<dbReference type="GO" id="GO:0006635">
    <property type="term" value="P:fatty acid beta-oxidation"/>
    <property type="evidence" value="ECO:0007669"/>
    <property type="project" value="TreeGrafter"/>
</dbReference>
<evidence type="ECO:0000256" key="9">
    <source>
        <dbReference type="ARBA" id="ARBA00049556"/>
    </source>
</evidence>
<dbReference type="SUPFAM" id="SSF48179">
    <property type="entry name" value="6-phosphogluconate dehydrogenase C-terminal domain-like"/>
    <property type="match status" value="1"/>
</dbReference>
<keyword evidence="15" id="KW-1185">Reference proteome</keyword>
<feature type="binding site" evidence="11">
    <location>
        <position position="168"/>
    </location>
    <ligand>
        <name>NAD(+)</name>
        <dbReference type="ChEBI" id="CHEBI:57540"/>
    </ligand>
</feature>
<feature type="binding site" evidence="11">
    <location>
        <position position="120"/>
    </location>
    <ligand>
        <name>NAD(+)</name>
        <dbReference type="ChEBI" id="CHEBI:57540"/>
    </ligand>
</feature>
<evidence type="ECO:0000256" key="4">
    <source>
        <dbReference type="ARBA" id="ARBA00022832"/>
    </source>
</evidence>
<gene>
    <name evidence="14" type="ORF">CC85DRAFT_278477</name>
</gene>
<evidence type="ECO:0000259" key="12">
    <source>
        <dbReference type="Pfam" id="PF00725"/>
    </source>
</evidence>
<dbReference type="InterPro" id="IPR022694">
    <property type="entry name" value="3-OHacyl-CoA_DH"/>
</dbReference>
<keyword evidence="6 11" id="KW-0520">NAD</keyword>
<evidence type="ECO:0000256" key="6">
    <source>
        <dbReference type="ARBA" id="ARBA00023027"/>
    </source>
</evidence>
<evidence type="ECO:0000256" key="11">
    <source>
        <dbReference type="PIRSR" id="PIRSR000105-2"/>
    </source>
</evidence>
<dbReference type="Pfam" id="PF02737">
    <property type="entry name" value="3HCDH_N"/>
    <property type="match status" value="1"/>
</dbReference>
<dbReference type="GO" id="GO:0003857">
    <property type="term" value="F:(3S)-3-hydroxyacyl-CoA dehydrogenase (NAD+) activity"/>
    <property type="evidence" value="ECO:0007669"/>
    <property type="project" value="UniProtKB-EC"/>
</dbReference>
<dbReference type="InterPro" id="IPR052242">
    <property type="entry name" value="Mito_3-hydroxyacyl-CoA_DH"/>
</dbReference>
<dbReference type="GO" id="GO:0005759">
    <property type="term" value="C:mitochondrial matrix"/>
    <property type="evidence" value="ECO:0007669"/>
    <property type="project" value="UniProtKB-SubCell"/>
</dbReference>
<keyword evidence="4" id="KW-0276">Fatty acid metabolism</keyword>
<feature type="site" description="Important for catalytic activity" evidence="10">
    <location>
        <position position="165"/>
    </location>
</feature>
<evidence type="ECO:0000256" key="10">
    <source>
        <dbReference type="PIRSR" id="PIRSR000105-1"/>
    </source>
</evidence>
<proteinExistence type="inferred from homology"/>
<comment type="catalytic activity">
    <reaction evidence="9">
        <text>a (3S)-3-hydroxyacyl-CoA + NAD(+) = a 3-oxoacyl-CoA + NADH + H(+)</text>
        <dbReference type="Rhea" id="RHEA:22432"/>
        <dbReference type="ChEBI" id="CHEBI:15378"/>
        <dbReference type="ChEBI" id="CHEBI:57318"/>
        <dbReference type="ChEBI" id="CHEBI:57540"/>
        <dbReference type="ChEBI" id="CHEBI:57945"/>
        <dbReference type="ChEBI" id="CHEBI:90726"/>
        <dbReference type="EC" id="1.1.1.35"/>
    </reaction>
</comment>
<dbReference type="PIRSF" id="PIRSF000105">
    <property type="entry name" value="HCDH"/>
    <property type="match status" value="1"/>
</dbReference>
<dbReference type="InterPro" id="IPR036291">
    <property type="entry name" value="NAD(P)-bd_dom_sf"/>
</dbReference>
<feature type="domain" description="3-hydroxyacyl-CoA dehydrogenase NAD binding" evidence="13">
    <location>
        <begin position="26"/>
        <end position="208"/>
    </location>
</feature>
<dbReference type="OrthoDB" id="5958943at2759"/>
<evidence type="ECO:0000313" key="15">
    <source>
        <dbReference type="Proteomes" id="UP000053611"/>
    </source>
</evidence>
<keyword evidence="5" id="KW-0560">Oxidoreductase</keyword>
<evidence type="ECO:0000259" key="13">
    <source>
        <dbReference type="Pfam" id="PF02737"/>
    </source>
</evidence>
<feature type="binding site" evidence="11">
    <location>
        <begin position="30"/>
        <end position="35"/>
    </location>
    <ligand>
        <name>NAD(+)</name>
        <dbReference type="ChEBI" id="CHEBI:57540"/>
    </ligand>
</feature>
<evidence type="ECO:0000313" key="14">
    <source>
        <dbReference type="EMBL" id="KLT40057.1"/>
    </source>
</evidence>
<feature type="domain" description="3-hydroxyacyl-CoA dehydrogenase C-terminal" evidence="12">
    <location>
        <begin position="211"/>
        <end position="311"/>
    </location>
</feature>
<evidence type="ECO:0008006" key="16">
    <source>
        <dbReference type="Google" id="ProtNLM"/>
    </source>
</evidence>
<dbReference type="PANTHER" id="PTHR43561:SF3">
    <property type="entry name" value="HYDROXYACYL-COENZYME A DEHYDROGENASE, MITOCHONDRIAL"/>
    <property type="match status" value="1"/>
</dbReference>
<organism evidence="14 15">
    <name type="scientific">Cutaneotrichosporon oleaginosum</name>
    <dbReference type="NCBI Taxonomy" id="879819"/>
    <lineage>
        <taxon>Eukaryota</taxon>
        <taxon>Fungi</taxon>
        <taxon>Dikarya</taxon>
        <taxon>Basidiomycota</taxon>
        <taxon>Agaricomycotina</taxon>
        <taxon>Tremellomycetes</taxon>
        <taxon>Trichosporonales</taxon>
        <taxon>Trichosporonaceae</taxon>
        <taxon>Cutaneotrichosporon</taxon>
    </lineage>
</organism>